<evidence type="ECO:0000256" key="8">
    <source>
        <dbReference type="SAM" id="Phobius"/>
    </source>
</evidence>
<keyword evidence="8" id="KW-0472">Membrane</keyword>
<dbReference type="AlphaFoldDB" id="A0A1V1I263"/>
<protein>
    <recommendedName>
        <fullName evidence="3">histidine kinase</fullName>
        <ecNumber evidence="3">2.7.13.3</ecNumber>
    </recommendedName>
</protein>
<dbReference type="GO" id="GO:0016036">
    <property type="term" value="P:cellular response to phosphate starvation"/>
    <property type="evidence" value="ECO:0007669"/>
    <property type="project" value="TreeGrafter"/>
</dbReference>
<evidence type="ECO:0000256" key="5">
    <source>
        <dbReference type="ARBA" id="ARBA00022679"/>
    </source>
</evidence>
<dbReference type="PRINTS" id="PR00344">
    <property type="entry name" value="BCTRLSENSOR"/>
</dbReference>
<dbReference type="Gene3D" id="1.10.287.130">
    <property type="match status" value="1"/>
</dbReference>
<keyword evidence="5 10" id="KW-0808">Transferase</keyword>
<feature type="domain" description="Histidine kinase" evidence="9">
    <location>
        <begin position="191"/>
        <end position="408"/>
    </location>
</feature>
<evidence type="ECO:0000259" key="9">
    <source>
        <dbReference type="PROSITE" id="PS50109"/>
    </source>
</evidence>
<dbReference type="KEGG" id="ril:CRIB_1691"/>
<comment type="catalytic activity">
    <reaction evidence="1">
        <text>ATP + protein L-histidine = ADP + protein N-phospho-L-histidine.</text>
        <dbReference type="EC" id="2.7.13.3"/>
    </reaction>
</comment>
<dbReference type="InterPro" id="IPR004358">
    <property type="entry name" value="Sig_transdc_His_kin-like_C"/>
</dbReference>
<dbReference type="Pfam" id="PF00512">
    <property type="entry name" value="HisKA"/>
    <property type="match status" value="1"/>
</dbReference>
<dbReference type="Gene3D" id="3.30.565.10">
    <property type="entry name" value="Histidine kinase-like ATPase, C-terminal domain"/>
    <property type="match status" value="1"/>
</dbReference>
<dbReference type="GO" id="GO:0000155">
    <property type="term" value="F:phosphorelay sensor kinase activity"/>
    <property type="evidence" value="ECO:0007669"/>
    <property type="project" value="InterPro"/>
</dbReference>
<keyword evidence="7" id="KW-0902">Two-component regulatory system</keyword>
<sequence>MINKKVFNKTKSNLIKINILVVLGFLILFSIFIYTYFQSATYKSIDNKLNNELESIAIQLTRQSIIYPVTKYPSNMIYIYKGDRVRYYTSQNGYFNDVLPNRYTNKLNDIFTFSENGYTFRELNVEIGEYQIQIIRNIDSEISSLRQLIFVFIIGILISLIITYYLAIYLTKKALVPIETAWNNQAKFIQDASHELRTPISIISSKLERMLKHPNSTISDEVETIADAMSEIRRSKKMISDLLSLTKEEAITKLSIKEINIRNFIDDICEDYIDIADIQDKKFDINFNLKNETIFTDENKLRQLLLIFIDNAFKYTKEEDFISINLNQKDNIYTEISIIDSGVGIKQEDIPYIFDRFFRSENVRDKDIDGSGIGLSIAKMIALNLEAEISVKCENNKTEFKIIIPNKKYNQIT</sequence>
<evidence type="ECO:0000256" key="6">
    <source>
        <dbReference type="ARBA" id="ARBA00022777"/>
    </source>
</evidence>
<keyword evidence="8" id="KW-1133">Transmembrane helix</keyword>
<dbReference type="PANTHER" id="PTHR45453">
    <property type="entry name" value="PHOSPHATE REGULON SENSOR PROTEIN PHOR"/>
    <property type="match status" value="1"/>
</dbReference>
<proteinExistence type="predicted"/>
<evidence type="ECO:0000256" key="4">
    <source>
        <dbReference type="ARBA" id="ARBA00022553"/>
    </source>
</evidence>
<keyword evidence="6 10" id="KW-0418">Kinase</keyword>
<keyword evidence="11" id="KW-1185">Reference proteome</keyword>
<dbReference type="EMBL" id="LN555523">
    <property type="protein sequence ID" value="CED94298.1"/>
    <property type="molecule type" value="Genomic_DNA"/>
</dbReference>
<dbReference type="PROSITE" id="PS50109">
    <property type="entry name" value="HIS_KIN"/>
    <property type="match status" value="1"/>
</dbReference>
<evidence type="ECO:0000256" key="1">
    <source>
        <dbReference type="ARBA" id="ARBA00000085"/>
    </source>
</evidence>
<evidence type="ECO:0000256" key="7">
    <source>
        <dbReference type="ARBA" id="ARBA00023012"/>
    </source>
</evidence>
<keyword evidence="8" id="KW-0812">Transmembrane</keyword>
<dbReference type="GeneID" id="82205723"/>
<dbReference type="Pfam" id="PF02518">
    <property type="entry name" value="HATPase_c"/>
    <property type="match status" value="1"/>
</dbReference>
<evidence type="ECO:0000256" key="2">
    <source>
        <dbReference type="ARBA" id="ARBA00004370"/>
    </source>
</evidence>
<dbReference type="SMART" id="SM00387">
    <property type="entry name" value="HATPase_c"/>
    <property type="match status" value="1"/>
</dbReference>
<keyword evidence="4" id="KW-0597">Phosphoprotein</keyword>
<dbReference type="GO" id="GO:0005886">
    <property type="term" value="C:plasma membrane"/>
    <property type="evidence" value="ECO:0007669"/>
    <property type="project" value="TreeGrafter"/>
</dbReference>
<dbReference type="InterPro" id="IPR036890">
    <property type="entry name" value="HATPase_C_sf"/>
</dbReference>
<reference evidence="10 11" key="1">
    <citation type="submission" date="2014-04" db="EMBL/GenBank/DDBJ databases">
        <authorList>
            <person name="Hornung B.V."/>
        </authorList>
    </citation>
    <scope>NUCLEOTIDE SEQUENCE [LARGE SCALE GENOMIC DNA]</scope>
    <source>
        <strain evidence="10 11">CRIB</strain>
    </source>
</reference>
<accession>A0A1V1I263</accession>
<dbReference type="CDD" id="cd00082">
    <property type="entry name" value="HisKA"/>
    <property type="match status" value="1"/>
</dbReference>
<dbReference type="SUPFAM" id="SSF47384">
    <property type="entry name" value="Homodimeric domain of signal transducing histidine kinase"/>
    <property type="match status" value="1"/>
</dbReference>
<dbReference type="InterPro" id="IPR050351">
    <property type="entry name" value="BphY/WalK/GraS-like"/>
</dbReference>
<dbReference type="EC" id="2.7.13.3" evidence="3"/>
<gene>
    <name evidence="10" type="ORF">CRIB_1691</name>
</gene>
<evidence type="ECO:0000313" key="11">
    <source>
        <dbReference type="Proteomes" id="UP000245622"/>
    </source>
</evidence>
<organism evidence="10 11">
    <name type="scientific">Romboutsia ilealis</name>
    <dbReference type="NCBI Taxonomy" id="1115758"/>
    <lineage>
        <taxon>Bacteria</taxon>
        <taxon>Bacillati</taxon>
        <taxon>Bacillota</taxon>
        <taxon>Clostridia</taxon>
        <taxon>Peptostreptococcales</taxon>
        <taxon>Peptostreptococcaceae</taxon>
        <taxon>Romboutsia</taxon>
    </lineage>
</organism>
<dbReference type="InterPro" id="IPR005467">
    <property type="entry name" value="His_kinase_dom"/>
</dbReference>
<dbReference type="InterPro" id="IPR036097">
    <property type="entry name" value="HisK_dim/P_sf"/>
</dbReference>
<dbReference type="GO" id="GO:0004721">
    <property type="term" value="F:phosphoprotein phosphatase activity"/>
    <property type="evidence" value="ECO:0007669"/>
    <property type="project" value="TreeGrafter"/>
</dbReference>
<name>A0A1V1I263_9FIRM</name>
<evidence type="ECO:0000313" key="10">
    <source>
        <dbReference type="EMBL" id="CED94298.1"/>
    </source>
</evidence>
<dbReference type="SUPFAM" id="SSF55874">
    <property type="entry name" value="ATPase domain of HSP90 chaperone/DNA topoisomerase II/histidine kinase"/>
    <property type="match status" value="1"/>
</dbReference>
<evidence type="ECO:0000256" key="3">
    <source>
        <dbReference type="ARBA" id="ARBA00012438"/>
    </source>
</evidence>
<comment type="subcellular location">
    <subcellularLocation>
        <location evidence="2">Membrane</location>
    </subcellularLocation>
</comment>
<dbReference type="InterPro" id="IPR003661">
    <property type="entry name" value="HisK_dim/P_dom"/>
</dbReference>
<dbReference type="SMART" id="SM00388">
    <property type="entry name" value="HisKA"/>
    <property type="match status" value="1"/>
</dbReference>
<dbReference type="RefSeq" id="WP_180701831.1">
    <property type="nucleotide sequence ID" value="NZ_CAPEHT010000026.1"/>
</dbReference>
<feature type="transmembrane region" description="Helical" evidence="8">
    <location>
        <begin position="148"/>
        <end position="170"/>
    </location>
</feature>
<dbReference type="Proteomes" id="UP000245622">
    <property type="component" value="Chromosome 1"/>
</dbReference>
<dbReference type="InterPro" id="IPR003594">
    <property type="entry name" value="HATPase_dom"/>
</dbReference>
<dbReference type="PANTHER" id="PTHR45453:SF1">
    <property type="entry name" value="PHOSPHATE REGULON SENSOR PROTEIN PHOR"/>
    <property type="match status" value="1"/>
</dbReference>
<feature type="transmembrane region" description="Helical" evidence="8">
    <location>
        <begin position="15"/>
        <end position="37"/>
    </location>
</feature>